<evidence type="ECO:0000256" key="1">
    <source>
        <dbReference type="SAM" id="Phobius"/>
    </source>
</evidence>
<gene>
    <name evidence="2" type="ORF">C5L23_000171</name>
</gene>
<protein>
    <recommendedName>
        <fullName evidence="4">DUF948 domain-containing protein</fullName>
    </recommendedName>
</protein>
<dbReference type="AlphaFoldDB" id="A0A4V3A289"/>
<sequence>MTPGEIALLIFAIAFLALVLFIGMFLMRATQSLKVITSDVDVIVHSSNEILANANTLLNDVNGKVKTIDPTFQAMADLSVTVSQLNASVQNVTNRFSSSKMAASAGASGMAAAAAQTVAKSAVKRFKKRNKKNRDQA</sequence>
<dbReference type="EMBL" id="PUFI01000016">
    <property type="protein sequence ID" value="TDG67217.1"/>
    <property type="molecule type" value="Genomic_DNA"/>
</dbReference>
<dbReference type="RefSeq" id="WP_010008273.1">
    <property type="nucleotide sequence ID" value="NZ_JAGYGP010000005.1"/>
</dbReference>
<evidence type="ECO:0000313" key="3">
    <source>
        <dbReference type="Proteomes" id="UP000295681"/>
    </source>
</evidence>
<accession>A0A4V3A289</accession>
<dbReference type="STRING" id="907931.GCA_000165675_00496"/>
<keyword evidence="1" id="KW-0472">Membrane</keyword>
<evidence type="ECO:0000313" key="2">
    <source>
        <dbReference type="EMBL" id="TDG67217.1"/>
    </source>
</evidence>
<keyword evidence="3" id="KW-1185">Reference proteome</keyword>
<keyword evidence="1" id="KW-1133">Transmembrane helix</keyword>
<evidence type="ECO:0008006" key="4">
    <source>
        <dbReference type="Google" id="ProtNLM"/>
    </source>
</evidence>
<reference evidence="2 3" key="1">
    <citation type="journal article" date="2019" name="Appl. Microbiol. Biotechnol.">
        <title>Uncovering carbohydrate metabolism through a genotype-phenotype association study of 56 lactic acid bacteria genomes.</title>
        <authorList>
            <person name="Buron-Moles G."/>
            <person name="Chailyan A."/>
            <person name="Dolejs I."/>
            <person name="Forster J."/>
            <person name="Miks M.H."/>
        </authorList>
    </citation>
    <scope>NUCLEOTIDE SEQUENCE [LARGE SCALE GENOMIC DNA]</scope>
    <source>
        <strain evidence="2 3">ATCC 700006</strain>
    </source>
</reference>
<dbReference type="PANTHER" id="PTHR40070">
    <property type="entry name" value="UPF0478 PROTEIN YTXG"/>
    <property type="match status" value="1"/>
</dbReference>
<proteinExistence type="predicted"/>
<dbReference type="Pfam" id="PF06103">
    <property type="entry name" value="DUF948"/>
    <property type="match status" value="1"/>
</dbReference>
<keyword evidence="1" id="KW-0812">Transmembrane</keyword>
<dbReference type="InterPro" id="IPR009293">
    <property type="entry name" value="UPF0478"/>
</dbReference>
<feature type="transmembrane region" description="Helical" evidence="1">
    <location>
        <begin position="6"/>
        <end position="27"/>
    </location>
</feature>
<dbReference type="Proteomes" id="UP000295681">
    <property type="component" value="Unassembled WGS sequence"/>
</dbReference>
<comment type="caution">
    <text evidence="2">The sequence shown here is derived from an EMBL/GenBank/DDBJ whole genome shotgun (WGS) entry which is preliminary data.</text>
</comment>
<name>A0A4V3A289_9LACO</name>
<organism evidence="2 3">
    <name type="scientific">Leuconostoc fallax</name>
    <dbReference type="NCBI Taxonomy" id="1251"/>
    <lineage>
        <taxon>Bacteria</taxon>
        <taxon>Bacillati</taxon>
        <taxon>Bacillota</taxon>
        <taxon>Bacilli</taxon>
        <taxon>Lactobacillales</taxon>
        <taxon>Lactobacillaceae</taxon>
        <taxon>Leuconostoc</taxon>
    </lineage>
</organism>
<dbReference type="PANTHER" id="PTHR40070:SF1">
    <property type="entry name" value="UPF0478 PROTEIN YTXG"/>
    <property type="match status" value="1"/>
</dbReference>